<sequence length="336" mass="35134" precursor="true">MFSRSLGGRFWLGLLPAILVAGKVLAHPVVPDERTLQVDAEQADVRRATDGISDATALARQASSASERVRGLPPAPTSYDDRSAVLADPLARGSDLAVPAFARLQPGINVSAITGGVDDADPLPGLRRSVADGAFQGSATASPARAVRSAATAAADRGEDAAAALNELQESVVEVIAEALDVRVGKDGRVDFSVAGVEGFHVVSAAGRVTLGLDNTAVTFVQYGSDTPAARPVPATASPNPEPVASAGGFNPAREFVGLLIEVVQYPLLWVILFFLIVGKIAWLVVTRRGHKRRHHSHRASQPTRLKVKRSRSRSRHKSVPAAGITGPPAASPQES</sequence>
<dbReference type="STRING" id="522306.CAP2UW1_0406"/>
<evidence type="ECO:0000256" key="1">
    <source>
        <dbReference type="SAM" id="MobiDB-lite"/>
    </source>
</evidence>
<feature type="compositionally biased region" description="Basic residues" evidence="1">
    <location>
        <begin position="306"/>
        <end position="319"/>
    </location>
</feature>
<keyword evidence="2" id="KW-0472">Membrane</keyword>
<evidence type="ECO:0000256" key="2">
    <source>
        <dbReference type="SAM" id="Phobius"/>
    </source>
</evidence>
<accession>C7RKT7</accession>
<dbReference type="EMBL" id="CP001715">
    <property type="protein sequence ID" value="ACV33759.1"/>
    <property type="molecule type" value="Genomic_DNA"/>
</dbReference>
<feature type="transmembrane region" description="Helical" evidence="2">
    <location>
        <begin position="268"/>
        <end position="286"/>
    </location>
</feature>
<gene>
    <name evidence="3" type="ordered locus">CAP2UW1_0406</name>
</gene>
<dbReference type="HOGENOM" id="CLU_825441_0_0_4"/>
<keyword evidence="2" id="KW-0812">Transmembrane</keyword>
<protein>
    <submittedName>
        <fullName evidence="3">Uncharacterized protein</fullName>
    </submittedName>
</protein>
<keyword evidence="2" id="KW-1133">Transmembrane helix</keyword>
<organism evidence="3">
    <name type="scientific">Accumulibacter regalis</name>
    <dbReference type="NCBI Taxonomy" id="522306"/>
    <lineage>
        <taxon>Bacteria</taxon>
        <taxon>Pseudomonadati</taxon>
        <taxon>Pseudomonadota</taxon>
        <taxon>Betaproteobacteria</taxon>
        <taxon>Candidatus Accumulibacter</taxon>
    </lineage>
</organism>
<dbReference type="OrthoDB" id="9996253at2"/>
<name>C7RKT7_ACCRE</name>
<dbReference type="AlphaFoldDB" id="C7RKT7"/>
<feature type="region of interest" description="Disordered" evidence="1">
    <location>
        <begin position="292"/>
        <end position="336"/>
    </location>
</feature>
<reference evidence="3" key="1">
    <citation type="submission" date="2009-08" db="EMBL/GenBank/DDBJ databases">
        <authorList>
            <consortium name="US DOE Joint Genome Institute"/>
            <person name="Lucas S."/>
            <person name="Copeland A."/>
            <person name="Lapidus A."/>
            <person name="Glavina del Rio T."/>
            <person name="Dalin E."/>
            <person name="Tice H."/>
            <person name="Bruce D."/>
            <person name="Barry K."/>
            <person name="Pitluck S."/>
            <person name="Lowry S."/>
            <person name="Larimer F."/>
            <person name="Land M."/>
            <person name="Hauser L."/>
            <person name="Kyrpides N."/>
            <person name="Ivanova N."/>
            <person name="McMahon K.D."/>
            <person name="Hugenholtz P."/>
        </authorList>
    </citation>
    <scope>NUCLEOTIDE SEQUENCE</scope>
    <source>
        <strain evidence="3">UW-1</strain>
    </source>
</reference>
<reference evidence="3" key="2">
    <citation type="submission" date="2009-09" db="EMBL/GenBank/DDBJ databases">
        <title>Complete sequence of chromosome of Candidatus Accumulibacter phosphatis clade IIA str. UW-1.</title>
        <authorList>
            <consortium name="US DOE Joint Genome Institute"/>
            <person name="Martin H.G."/>
            <person name="Ivanova N."/>
            <person name="Kunin V."/>
            <person name="Warnecke F."/>
            <person name="Barry K."/>
            <person name="He S."/>
            <person name="Salamov A."/>
            <person name="Szeto E."/>
            <person name="Dalin E."/>
            <person name="Pangilinan J.L."/>
            <person name="Lapidus A."/>
            <person name="Lowry S."/>
            <person name="Kyrpides N.C."/>
            <person name="McMahon K.D."/>
            <person name="Hugenholtz P."/>
        </authorList>
    </citation>
    <scope>NUCLEOTIDE SEQUENCE [LARGE SCALE GENOMIC DNA]</scope>
    <source>
        <strain evidence="3">UW-1</strain>
    </source>
</reference>
<evidence type="ECO:0000313" key="3">
    <source>
        <dbReference type="EMBL" id="ACV33759.1"/>
    </source>
</evidence>
<proteinExistence type="predicted"/>
<dbReference type="KEGG" id="app:CAP2UW1_0406"/>